<feature type="transmembrane region" description="Helical" evidence="1">
    <location>
        <begin position="52"/>
        <end position="75"/>
    </location>
</feature>
<feature type="transmembrane region" description="Helical" evidence="1">
    <location>
        <begin position="12"/>
        <end position="32"/>
    </location>
</feature>
<keyword evidence="1" id="KW-0812">Transmembrane</keyword>
<protein>
    <submittedName>
        <fullName evidence="2">Uncharacterized protein</fullName>
    </submittedName>
</protein>
<dbReference type="OrthoDB" id="4950273at2"/>
<proteinExistence type="predicted"/>
<evidence type="ECO:0000313" key="2">
    <source>
        <dbReference type="EMBL" id="TDK26645.1"/>
    </source>
</evidence>
<evidence type="ECO:0000313" key="3">
    <source>
        <dbReference type="Proteomes" id="UP000295411"/>
    </source>
</evidence>
<accession>A0A4R5TZG7</accession>
<gene>
    <name evidence="2" type="ORF">E2F48_05515</name>
</gene>
<keyword evidence="1" id="KW-1133">Transmembrane helix</keyword>
<sequence length="95" mass="9939">MTDGKMHKTVLRWGILLGVAGVLMLVFSPVIIGNFGTFYPAAGAPVAMAVTTLYSAASIAFLPFSASLVAASLVMRHAESLAARKEVRRDEAATG</sequence>
<evidence type="ECO:0000256" key="1">
    <source>
        <dbReference type="SAM" id="Phobius"/>
    </source>
</evidence>
<dbReference type="EMBL" id="SMTK01000002">
    <property type="protein sequence ID" value="TDK26645.1"/>
    <property type="molecule type" value="Genomic_DNA"/>
</dbReference>
<organism evidence="2 3">
    <name type="scientific">Arthrobacter crusticola</name>
    <dbReference type="NCBI Taxonomy" id="2547960"/>
    <lineage>
        <taxon>Bacteria</taxon>
        <taxon>Bacillati</taxon>
        <taxon>Actinomycetota</taxon>
        <taxon>Actinomycetes</taxon>
        <taxon>Micrococcales</taxon>
        <taxon>Micrococcaceae</taxon>
        <taxon>Arthrobacter</taxon>
    </lineage>
</organism>
<name>A0A4R5TZG7_9MICC</name>
<dbReference type="RefSeq" id="WP_133403005.1">
    <property type="nucleotide sequence ID" value="NZ_SMTK01000002.1"/>
</dbReference>
<dbReference type="AlphaFoldDB" id="A0A4R5TZG7"/>
<comment type="caution">
    <text evidence="2">The sequence shown here is derived from an EMBL/GenBank/DDBJ whole genome shotgun (WGS) entry which is preliminary data.</text>
</comment>
<reference evidence="2 3" key="1">
    <citation type="submission" date="2019-03" db="EMBL/GenBank/DDBJ databases">
        <title>Arthrobacter sp. nov., an bacterium isolated from biocrust in Mu Us Desert.</title>
        <authorList>
            <person name="Lixiong L."/>
        </authorList>
    </citation>
    <scope>NUCLEOTIDE SEQUENCE [LARGE SCALE GENOMIC DNA]</scope>
    <source>
        <strain evidence="2 3">SLN-3</strain>
    </source>
</reference>
<dbReference type="Proteomes" id="UP000295411">
    <property type="component" value="Unassembled WGS sequence"/>
</dbReference>
<keyword evidence="1" id="KW-0472">Membrane</keyword>
<keyword evidence="3" id="KW-1185">Reference proteome</keyword>